<dbReference type="Proteomes" id="UP000688137">
    <property type="component" value="Unassembled WGS sequence"/>
</dbReference>
<name>A0A8S1QHK3_PARPR</name>
<gene>
    <name evidence="1" type="ORF">PPRIM_AZ9-3.1.T1570102</name>
</gene>
<organism evidence="1 2">
    <name type="scientific">Paramecium primaurelia</name>
    <dbReference type="NCBI Taxonomy" id="5886"/>
    <lineage>
        <taxon>Eukaryota</taxon>
        <taxon>Sar</taxon>
        <taxon>Alveolata</taxon>
        <taxon>Ciliophora</taxon>
        <taxon>Intramacronucleata</taxon>
        <taxon>Oligohymenophorea</taxon>
        <taxon>Peniculida</taxon>
        <taxon>Parameciidae</taxon>
        <taxon>Paramecium</taxon>
    </lineage>
</organism>
<dbReference type="EMBL" id="CAJJDM010000162">
    <property type="protein sequence ID" value="CAD8114010.1"/>
    <property type="molecule type" value="Genomic_DNA"/>
</dbReference>
<dbReference type="OMA" id="TKFEKFM"/>
<reference evidence="1" key="1">
    <citation type="submission" date="2021-01" db="EMBL/GenBank/DDBJ databases">
        <authorList>
            <consortium name="Genoscope - CEA"/>
            <person name="William W."/>
        </authorList>
    </citation>
    <scope>NUCLEOTIDE SEQUENCE</scope>
</reference>
<comment type="caution">
    <text evidence="1">The sequence shown here is derived from an EMBL/GenBank/DDBJ whole genome shotgun (WGS) entry which is preliminary data.</text>
</comment>
<evidence type="ECO:0000313" key="2">
    <source>
        <dbReference type="Proteomes" id="UP000688137"/>
    </source>
</evidence>
<sequence length="449" mass="52447">MQGIDQVDDIGEQIISEVIQRVQSNFTKFEKFMNKQKNQKVILLCGNTGAGKSSLYNWILGADFKIIEKDGVGYLQPIPTNDEMYISKMGTNSTSVTQTFIYEYIQELDHVLVDLPGFESTINDYHKLFIDLLFHKITTTFQTKVIYVLDSPQKELQNRGKDFIQFINQQFGLDQKNIPKIVLIINKYSEDGTDNEQIQRVKEQLNERVEFQGGMLQNIFIVHKIKNFEMIQQVFSVQARQNIIQGFQKSEIINLQNKYAAKLSNGDIVNNYLLQKSTYYFKDLKDKYIQIKQLIDNNQKFLTVPNKQQESDTSSNIPQTIEGLNQLYTCMIYKKKSDISDSYDFQNFKKIYDYFLPYQDNLSSYFCMNNLESGEITRFNSVLDYLQQNKNSTNSLTDINDDSINKQVQQINTTENQTSKWIDLVGNVAMIIVVVFKKVYWFYQVKQEK</sequence>
<protein>
    <recommendedName>
        <fullName evidence="3">G domain-containing protein</fullName>
    </recommendedName>
</protein>
<proteinExistence type="predicted"/>
<evidence type="ECO:0008006" key="3">
    <source>
        <dbReference type="Google" id="ProtNLM"/>
    </source>
</evidence>
<accession>A0A8S1QHK3</accession>
<dbReference type="AlphaFoldDB" id="A0A8S1QHK3"/>
<keyword evidence="2" id="KW-1185">Reference proteome</keyword>
<evidence type="ECO:0000313" key="1">
    <source>
        <dbReference type="EMBL" id="CAD8114010.1"/>
    </source>
</evidence>